<protein>
    <recommendedName>
        <fullName evidence="5">Glutathione S-transferase</fullName>
    </recommendedName>
</protein>
<dbReference type="SFLD" id="SFLDS00019">
    <property type="entry name" value="Glutathione_Transferase_(cytos"/>
    <property type="match status" value="1"/>
</dbReference>
<dbReference type="Gene3D" id="1.20.1050.10">
    <property type="match status" value="1"/>
</dbReference>
<dbReference type="CDD" id="cd03181">
    <property type="entry name" value="GST_C_EF1Bgamma_like"/>
    <property type="match status" value="1"/>
</dbReference>
<dbReference type="PROSITE" id="PS50404">
    <property type="entry name" value="GST_NTER"/>
    <property type="match status" value="1"/>
</dbReference>
<sequence length="215" mass="23441">MKLYTYPNSANAFKALVAAELGGVAGEIEVPAFNMGVDNRTPSFLRLNPHGKVPTLELEDGTGVFESNAIARYVARVSTKGALLGASPRTYACVEQWLDFAQNEVQAPLASWLYPLLGFRPYDKAREDKAKAQLKKALLVLEKVLAGTPFLAGEGLTLADVVLCCGSLPGWLKLFDAEYRADLPKLTAYVQRCYAMPEFAKHVGNVQLCDKALTK</sequence>
<feature type="domain" description="GST C-terminal" evidence="3">
    <location>
        <begin position="87"/>
        <end position="213"/>
    </location>
</feature>
<dbReference type="Pfam" id="PF02798">
    <property type="entry name" value="GST_N"/>
    <property type="match status" value="1"/>
</dbReference>
<dbReference type="CDD" id="cd03044">
    <property type="entry name" value="GST_N_EF1Bgamma"/>
    <property type="match status" value="1"/>
</dbReference>
<dbReference type="SFLD" id="SFLDG00358">
    <property type="entry name" value="Main_(cytGST)"/>
    <property type="match status" value="1"/>
</dbReference>
<dbReference type="AlphaFoldDB" id="A0A7S3C522"/>
<dbReference type="PANTHER" id="PTHR43986:SF1">
    <property type="entry name" value="ELONGATION FACTOR 1-GAMMA"/>
    <property type="match status" value="1"/>
</dbReference>
<name>A0A7S3C522_9VIRI</name>
<dbReference type="Pfam" id="PF00043">
    <property type="entry name" value="GST_C"/>
    <property type="match status" value="1"/>
</dbReference>
<dbReference type="SUPFAM" id="SSF52833">
    <property type="entry name" value="Thioredoxin-like"/>
    <property type="match status" value="1"/>
</dbReference>
<proteinExistence type="inferred from homology"/>
<dbReference type="FunFam" id="1.20.1050.10:FF:000006">
    <property type="entry name" value="Elongation factor 1 gamma"/>
    <property type="match status" value="1"/>
</dbReference>
<dbReference type="InterPro" id="IPR010987">
    <property type="entry name" value="Glutathione-S-Trfase_C-like"/>
</dbReference>
<dbReference type="SUPFAM" id="SSF47616">
    <property type="entry name" value="GST C-terminal domain-like"/>
    <property type="match status" value="1"/>
</dbReference>
<dbReference type="EMBL" id="HBHY01022830">
    <property type="protein sequence ID" value="CAE0154399.1"/>
    <property type="molecule type" value="Transcribed_RNA"/>
</dbReference>
<accession>A0A7S3C522</accession>
<dbReference type="GO" id="GO:0006414">
    <property type="term" value="P:translational elongation"/>
    <property type="evidence" value="ECO:0007669"/>
    <property type="project" value="TreeGrafter"/>
</dbReference>
<evidence type="ECO:0008006" key="5">
    <source>
        <dbReference type="Google" id="ProtNLM"/>
    </source>
</evidence>
<feature type="domain" description="GST N-terminal" evidence="2">
    <location>
        <begin position="1"/>
        <end position="82"/>
    </location>
</feature>
<dbReference type="InterPro" id="IPR004045">
    <property type="entry name" value="Glutathione_S-Trfase_N"/>
</dbReference>
<dbReference type="PANTHER" id="PTHR43986">
    <property type="entry name" value="ELONGATION FACTOR 1-GAMMA"/>
    <property type="match status" value="1"/>
</dbReference>
<evidence type="ECO:0000313" key="4">
    <source>
        <dbReference type="EMBL" id="CAE0154399.1"/>
    </source>
</evidence>
<dbReference type="InterPro" id="IPR040079">
    <property type="entry name" value="Glutathione_S-Trfase"/>
</dbReference>
<reference evidence="4" key="1">
    <citation type="submission" date="2021-01" db="EMBL/GenBank/DDBJ databases">
        <authorList>
            <person name="Corre E."/>
            <person name="Pelletier E."/>
            <person name="Niang G."/>
            <person name="Scheremetjew M."/>
            <person name="Finn R."/>
            <person name="Kale V."/>
            <person name="Holt S."/>
            <person name="Cochrane G."/>
            <person name="Meng A."/>
            <person name="Brown T."/>
            <person name="Cohen L."/>
        </authorList>
    </citation>
    <scope>NUCLEOTIDE SEQUENCE</scope>
    <source>
        <strain evidence="4">RCC927</strain>
    </source>
</reference>
<dbReference type="Gene3D" id="3.40.30.10">
    <property type="entry name" value="Glutaredoxin"/>
    <property type="match status" value="1"/>
</dbReference>
<organism evidence="4">
    <name type="scientific">Prasinoderma singulare</name>
    <dbReference type="NCBI Taxonomy" id="676789"/>
    <lineage>
        <taxon>Eukaryota</taxon>
        <taxon>Viridiplantae</taxon>
        <taxon>Prasinodermophyta</taxon>
        <taxon>Prasinodermophyceae</taxon>
        <taxon>Prasinodermales</taxon>
        <taxon>Prasinodermaceae</taxon>
        <taxon>Prasinoderma</taxon>
    </lineage>
</organism>
<dbReference type="PROSITE" id="PS50405">
    <property type="entry name" value="GST_CTER"/>
    <property type="match status" value="1"/>
</dbReference>
<comment type="similarity">
    <text evidence="1">Belongs to the GST superfamily.</text>
</comment>
<evidence type="ECO:0000259" key="2">
    <source>
        <dbReference type="PROSITE" id="PS50404"/>
    </source>
</evidence>
<evidence type="ECO:0000259" key="3">
    <source>
        <dbReference type="PROSITE" id="PS50405"/>
    </source>
</evidence>
<evidence type="ECO:0000256" key="1">
    <source>
        <dbReference type="RuleBase" id="RU003494"/>
    </source>
</evidence>
<dbReference type="InterPro" id="IPR036282">
    <property type="entry name" value="Glutathione-S-Trfase_C_sf"/>
</dbReference>
<dbReference type="InterPro" id="IPR036249">
    <property type="entry name" value="Thioredoxin-like_sf"/>
</dbReference>
<dbReference type="GO" id="GO:0005737">
    <property type="term" value="C:cytoplasm"/>
    <property type="evidence" value="ECO:0007669"/>
    <property type="project" value="TreeGrafter"/>
</dbReference>
<dbReference type="InterPro" id="IPR004046">
    <property type="entry name" value="GST_C"/>
</dbReference>
<dbReference type="InterPro" id="IPR050802">
    <property type="entry name" value="EF-GSTs"/>
</dbReference>
<dbReference type="GO" id="GO:0005634">
    <property type="term" value="C:nucleus"/>
    <property type="evidence" value="ECO:0007669"/>
    <property type="project" value="TreeGrafter"/>
</dbReference>
<gene>
    <name evidence="4" type="ORF">PSIN1315_LOCUS14651</name>
</gene>